<protein>
    <recommendedName>
        <fullName evidence="9">Major facilitator superfamily (MFS) profile domain-containing protein</fullName>
    </recommendedName>
</protein>
<dbReference type="PANTHER" id="PTHR23501:SF193">
    <property type="entry name" value="MULTIDRUG TRANSPORTER, PUTATIVE (AFU_ORTHOLOGUE AFUA_8G00940)-RELATED"/>
    <property type="match status" value="1"/>
</dbReference>
<gene>
    <name evidence="7" type="ORF">VMCG_04270</name>
</gene>
<evidence type="ECO:0000256" key="5">
    <source>
        <dbReference type="ARBA" id="ARBA00023136"/>
    </source>
</evidence>
<dbReference type="GO" id="GO:0005886">
    <property type="term" value="C:plasma membrane"/>
    <property type="evidence" value="ECO:0007669"/>
    <property type="project" value="TreeGrafter"/>
</dbReference>
<proteinExistence type="inferred from homology"/>
<evidence type="ECO:0000256" key="2">
    <source>
        <dbReference type="ARBA" id="ARBA00007520"/>
    </source>
</evidence>
<keyword evidence="8" id="KW-1185">Reference proteome</keyword>
<organism evidence="7 8">
    <name type="scientific">Cytospora schulzeri</name>
    <dbReference type="NCBI Taxonomy" id="448051"/>
    <lineage>
        <taxon>Eukaryota</taxon>
        <taxon>Fungi</taxon>
        <taxon>Dikarya</taxon>
        <taxon>Ascomycota</taxon>
        <taxon>Pezizomycotina</taxon>
        <taxon>Sordariomycetes</taxon>
        <taxon>Sordariomycetidae</taxon>
        <taxon>Diaporthales</taxon>
        <taxon>Cytosporaceae</taxon>
        <taxon>Cytospora</taxon>
    </lineage>
</organism>
<comment type="subcellular location">
    <subcellularLocation>
        <location evidence="1">Membrane</location>
        <topology evidence="1">Multi-pass membrane protein</topology>
    </subcellularLocation>
</comment>
<dbReference type="PANTHER" id="PTHR23501">
    <property type="entry name" value="MAJOR FACILITATOR SUPERFAMILY"/>
    <property type="match status" value="1"/>
</dbReference>
<dbReference type="GO" id="GO:0022857">
    <property type="term" value="F:transmembrane transporter activity"/>
    <property type="evidence" value="ECO:0007669"/>
    <property type="project" value="TreeGrafter"/>
</dbReference>
<name>A0A423WSM4_9PEZI</name>
<evidence type="ECO:0000313" key="7">
    <source>
        <dbReference type="EMBL" id="ROW06504.1"/>
    </source>
</evidence>
<feature type="transmembrane region" description="Helical" evidence="6">
    <location>
        <begin position="121"/>
        <end position="137"/>
    </location>
</feature>
<comment type="caution">
    <text evidence="7">The sequence shown here is derived from an EMBL/GenBank/DDBJ whole genome shotgun (WGS) entry which is preliminary data.</text>
</comment>
<sequence length="168" mass="17512">MSTLQADSAVGRWVGFQILAGVGSGAGLQLGIISIQGVTTGEELSSGMAFMVFTQALFPAIVLSLCNLILVSSLKTQLQVHAANVNAAAVIKAGATDFRSVVDAEDLAGVIMAYANSVDRVFYLVAATTTVSGLFIWEMGWQDIRKKVTDAAPAESGGTNVGDERVSR</sequence>
<evidence type="ECO:0000256" key="6">
    <source>
        <dbReference type="SAM" id="Phobius"/>
    </source>
</evidence>
<evidence type="ECO:0000256" key="4">
    <source>
        <dbReference type="ARBA" id="ARBA00022989"/>
    </source>
</evidence>
<dbReference type="EMBL" id="LKEA01000010">
    <property type="protein sequence ID" value="ROW06504.1"/>
    <property type="molecule type" value="Genomic_DNA"/>
</dbReference>
<dbReference type="Proteomes" id="UP000283895">
    <property type="component" value="Unassembled WGS sequence"/>
</dbReference>
<comment type="similarity">
    <text evidence="2">Belongs to the major facilitator superfamily. TCR/Tet family.</text>
</comment>
<evidence type="ECO:0000256" key="3">
    <source>
        <dbReference type="ARBA" id="ARBA00022692"/>
    </source>
</evidence>
<dbReference type="OrthoDB" id="10021397at2759"/>
<feature type="transmembrane region" description="Helical" evidence="6">
    <location>
        <begin position="47"/>
        <end position="70"/>
    </location>
</feature>
<accession>A0A423WSM4</accession>
<keyword evidence="4 6" id="KW-1133">Transmembrane helix</keyword>
<dbReference type="STRING" id="356882.A0A423WSM4"/>
<evidence type="ECO:0000256" key="1">
    <source>
        <dbReference type="ARBA" id="ARBA00004141"/>
    </source>
</evidence>
<keyword evidence="5 6" id="KW-0472">Membrane</keyword>
<reference evidence="7 8" key="1">
    <citation type="submission" date="2015-09" db="EMBL/GenBank/DDBJ databases">
        <title>Host preference determinants of Valsa canker pathogens revealed by comparative genomics.</title>
        <authorList>
            <person name="Yin Z."/>
            <person name="Huang L."/>
        </authorList>
    </citation>
    <scope>NUCLEOTIDE SEQUENCE [LARGE SCALE GENOMIC DNA]</scope>
    <source>
        <strain evidence="7 8">03-1</strain>
    </source>
</reference>
<dbReference type="AlphaFoldDB" id="A0A423WSM4"/>
<keyword evidence="3 6" id="KW-0812">Transmembrane</keyword>
<evidence type="ECO:0000313" key="8">
    <source>
        <dbReference type="Proteomes" id="UP000283895"/>
    </source>
</evidence>
<feature type="transmembrane region" description="Helical" evidence="6">
    <location>
        <begin position="12"/>
        <end position="35"/>
    </location>
</feature>
<evidence type="ECO:0008006" key="9">
    <source>
        <dbReference type="Google" id="ProtNLM"/>
    </source>
</evidence>